<name>A0AAV8Q2F1_ENSVE</name>
<gene>
    <name evidence="2" type="ORF">OPV22_005798</name>
</gene>
<feature type="compositionally biased region" description="Basic residues" evidence="1">
    <location>
        <begin position="54"/>
        <end position="70"/>
    </location>
</feature>
<dbReference type="EMBL" id="JAQQAF010000002">
    <property type="protein sequence ID" value="KAJ8504912.1"/>
    <property type="molecule type" value="Genomic_DNA"/>
</dbReference>
<feature type="compositionally biased region" description="Polar residues" evidence="1">
    <location>
        <begin position="89"/>
        <end position="98"/>
    </location>
</feature>
<dbReference type="AlphaFoldDB" id="A0AAV8Q2F1"/>
<feature type="region of interest" description="Disordered" evidence="1">
    <location>
        <begin position="48"/>
        <end position="98"/>
    </location>
</feature>
<sequence>MRSKSSLGTLVLNGCRPIRSAYDMVRVRRMRELQQFWSGSMGRDFRFRSGSVKKPGKKRAVRTATTRRRQAMSEMRTPSRWPSERSKIDSGQISGSDC</sequence>
<comment type="caution">
    <text evidence="2">The sequence shown here is derived from an EMBL/GenBank/DDBJ whole genome shotgun (WGS) entry which is preliminary data.</text>
</comment>
<reference evidence="2 3" key="1">
    <citation type="submission" date="2022-12" db="EMBL/GenBank/DDBJ databases">
        <title>Chromosome-scale assembly of the Ensete ventricosum genome.</title>
        <authorList>
            <person name="Dussert Y."/>
            <person name="Stocks J."/>
            <person name="Wendawek A."/>
            <person name="Woldeyes F."/>
            <person name="Nichols R.A."/>
            <person name="Borrell J.S."/>
        </authorList>
    </citation>
    <scope>NUCLEOTIDE SEQUENCE [LARGE SCALE GENOMIC DNA]</scope>
    <source>
        <strain evidence="3">cv. Maze</strain>
        <tissue evidence="2">Seeds</tissue>
    </source>
</reference>
<proteinExistence type="predicted"/>
<evidence type="ECO:0000313" key="2">
    <source>
        <dbReference type="EMBL" id="KAJ8504912.1"/>
    </source>
</evidence>
<evidence type="ECO:0000313" key="3">
    <source>
        <dbReference type="Proteomes" id="UP001222027"/>
    </source>
</evidence>
<accession>A0AAV8Q2F1</accession>
<dbReference type="Proteomes" id="UP001222027">
    <property type="component" value="Unassembled WGS sequence"/>
</dbReference>
<protein>
    <submittedName>
        <fullName evidence="2">Uncharacterized protein</fullName>
    </submittedName>
</protein>
<evidence type="ECO:0000256" key="1">
    <source>
        <dbReference type="SAM" id="MobiDB-lite"/>
    </source>
</evidence>
<keyword evidence="3" id="KW-1185">Reference proteome</keyword>
<organism evidence="2 3">
    <name type="scientific">Ensete ventricosum</name>
    <name type="common">Abyssinian banana</name>
    <name type="synonym">Musa ensete</name>
    <dbReference type="NCBI Taxonomy" id="4639"/>
    <lineage>
        <taxon>Eukaryota</taxon>
        <taxon>Viridiplantae</taxon>
        <taxon>Streptophyta</taxon>
        <taxon>Embryophyta</taxon>
        <taxon>Tracheophyta</taxon>
        <taxon>Spermatophyta</taxon>
        <taxon>Magnoliopsida</taxon>
        <taxon>Liliopsida</taxon>
        <taxon>Zingiberales</taxon>
        <taxon>Musaceae</taxon>
        <taxon>Ensete</taxon>
    </lineage>
</organism>